<evidence type="ECO:0000256" key="17">
    <source>
        <dbReference type="ARBA" id="ARBA00022824"/>
    </source>
</evidence>
<reference evidence="32" key="1">
    <citation type="submission" date="2025-08" db="UniProtKB">
        <authorList>
            <consortium name="Ensembl"/>
        </authorList>
    </citation>
    <scope>IDENTIFICATION</scope>
</reference>
<dbReference type="PANTHER" id="PTHR23192:SF33">
    <property type="entry name" value="MYOCILIN"/>
    <property type="match status" value="1"/>
</dbReference>
<evidence type="ECO:0000259" key="31">
    <source>
        <dbReference type="PROSITE" id="PS51132"/>
    </source>
</evidence>
<evidence type="ECO:0000256" key="18">
    <source>
        <dbReference type="ARBA" id="ARBA00022837"/>
    </source>
</evidence>
<evidence type="ECO:0000313" key="33">
    <source>
        <dbReference type="Proteomes" id="UP000694568"/>
    </source>
</evidence>
<keyword evidence="27" id="KW-0449">Lipoprotein</keyword>
<feature type="domain" description="Olfactomedin-like" evidence="31">
    <location>
        <begin position="226"/>
        <end position="486"/>
    </location>
</feature>
<evidence type="ECO:0000256" key="12">
    <source>
        <dbReference type="ARBA" id="ARBA00022530"/>
    </source>
</evidence>
<dbReference type="GeneTree" id="ENSGT00940000158561"/>
<evidence type="ECO:0000256" key="7">
    <source>
        <dbReference type="ARBA" id="ARBA00004550"/>
    </source>
</evidence>
<keyword evidence="25" id="KW-1015">Disulfide bond</keyword>
<evidence type="ECO:0000256" key="4">
    <source>
        <dbReference type="ARBA" id="ARBA00004427"/>
    </source>
</evidence>
<evidence type="ECO:0000256" key="25">
    <source>
        <dbReference type="ARBA" id="ARBA00023157"/>
    </source>
</evidence>
<dbReference type="GO" id="GO:0005758">
    <property type="term" value="C:mitochondrial intermembrane space"/>
    <property type="evidence" value="ECO:0007669"/>
    <property type="project" value="UniProtKB-SubCell"/>
</dbReference>
<keyword evidence="14" id="KW-0732">Signal</keyword>
<evidence type="ECO:0000256" key="3">
    <source>
        <dbReference type="ARBA" id="ARBA00004294"/>
    </source>
</evidence>
<keyword evidence="18" id="KW-0106">Calcium</keyword>
<keyword evidence="33" id="KW-1185">Reference proteome</keyword>
<dbReference type="GO" id="GO:0046872">
    <property type="term" value="F:metal ion binding"/>
    <property type="evidence" value="ECO:0007669"/>
    <property type="project" value="UniProtKB-KW"/>
</dbReference>
<organism evidence="32 33">
    <name type="scientific">Sander lucioperca</name>
    <name type="common">Pike-perch</name>
    <name type="synonym">Perca lucioperca</name>
    <dbReference type="NCBI Taxonomy" id="283035"/>
    <lineage>
        <taxon>Eukaryota</taxon>
        <taxon>Metazoa</taxon>
        <taxon>Chordata</taxon>
        <taxon>Craniata</taxon>
        <taxon>Vertebrata</taxon>
        <taxon>Euteleostomi</taxon>
        <taxon>Actinopterygii</taxon>
        <taxon>Neopterygii</taxon>
        <taxon>Teleostei</taxon>
        <taxon>Neoteleostei</taxon>
        <taxon>Acanthomorphata</taxon>
        <taxon>Eupercaria</taxon>
        <taxon>Perciformes</taxon>
        <taxon>Percoidei</taxon>
        <taxon>Percidae</taxon>
        <taxon>Luciopercinae</taxon>
        <taxon>Sander</taxon>
    </lineage>
</organism>
<evidence type="ECO:0000313" key="32">
    <source>
        <dbReference type="Ensembl" id="ENSSLUP00000053415.1"/>
    </source>
</evidence>
<evidence type="ECO:0000256" key="11">
    <source>
        <dbReference type="ARBA" id="ARBA00022525"/>
    </source>
</evidence>
<keyword evidence="24" id="KW-0564">Palmitate</keyword>
<evidence type="ECO:0000256" key="8">
    <source>
        <dbReference type="ARBA" id="ARBA00004555"/>
    </source>
</evidence>
<dbReference type="Proteomes" id="UP000694568">
    <property type="component" value="Unplaced"/>
</dbReference>
<dbReference type="GO" id="GO:0005743">
    <property type="term" value="C:mitochondrial inner membrane"/>
    <property type="evidence" value="ECO:0007669"/>
    <property type="project" value="UniProtKB-SubCell"/>
</dbReference>
<dbReference type="InterPro" id="IPR003112">
    <property type="entry name" value="Olfac-like_dom"/>
</dbReference>
<evidence type="ECO:0000256" key="10">
    <source>
        <dbReference type="ARBA" id="ARBA00017216"/>
    </source>
</evidence>
<evidence type="ECO:0000256" key="29">
    <source>
        <dbReference type="PROSITE-ProRule" id="PRU00446"/>
    </source>
</evidence>
<evidence type="ECO:0000256" key="5">
    <source>
        <dbReference type="ARBA" id="ARBA00004498"/>
    </source>
</evidence>
<dbReference type="GO" id="GO:0007165">
    <property type="term" value="P:signal transduction"/>
    <property type="evidence" value="ECO:0007669"/>
    <property type="project" value="TreeGrafter"/>
</dbReference>
<dbReference type="PROSITE" id="PS51132">
    <property type="entry name" value="OLF"/>
    <property type="match status" value="1"/>
</dbReference>
<dbReference type="SMART" id="SM00284">
    <property type="entry name" value="OLF"/>
    <property type="match status" value="1"/>
</dbReference>
<keyword evidence="12" id="KW-0272">Extracellular matrix</keyword>
<name>A0A8D0AG19_SANLU</name>
<dbReference type="Ensembl" id="ENSSLUT00000054984.1">
    <property type="protein sequence ID" value="ENSSLUP00000053415.1"/>
    <property type="gene ID" value="ENSSLUG00000023152.1"/>
</dbReference>
<keyword evidence="22" id="KW-0496">Mitochondrion</keyword>
<keyword evidence="16" id="KW-0999">Mitochondrion inner membrane</keyword>
<evidence type="ECO:0000256" key="2">
    <source>
        <dbReference type="ARBA" id="ARBA00004273"/>
    </source>
</evidence>
<comment type="caution">
    <text evidence="29">Lacks conserved residue(s) required for the propagation of feature annotation.</text>
</comment>
<comment type="subcellular location">
    <subcellularLocation>
        <location evidence="1">Cell projection</location>
        <location evidence="1">Cilium</location>
    </subcellularLocation>
    <subcellularLocation>
        <location evidence="6">Cytoplasmic vesicle</location>
    </subcellularLocation>
    <subcellularLocation>
        <location evidence="8">Golgi apparatus</location>
    </subcellularLocation>
    <subcellularLocation>
        <location evidence="2">Mitochondrion inner membrane</location>
    </subcellularLocation>
    <subcellularLocation>
        <location evidence="9">Mitochondrion intermembrane space</location>
    </subcellularLocation>
    <subcellularLocation>
        <location evidence="3">Mitochondrion outer membrane</location>
    </subcellularLocation>
    <subcellularLocation>
        <location evidence="4">Rough endoplasmic reticulum</location>
    </subcellularLocation>
    <subcellularLocation>
        <location evidence="7">Secreted</location>
        <location evidence="7">Extracellular exosome</location>
    </subcellularLocation>
    <subcellularLocation>
        <location evidence="5">Secreted</location>
        <location evidence="5">Extracellular space</location>
        <location evidence="5">Extracellular matrix</location>
    </subcellularLocation>
</comment>
<keyword evidence="21" id="KW-0969">Cilium</keyword>
<dbReference type="InterPro" id="IPR050605">
    <property type="entry name" value="Olfactomedin-like_domain"/>
</dbReference>
<feature type="compositionally biased region" description="Polar residues" evidence="30">
    <location>
        <begin position="143"/>
        <end position="154"/>
    </location>
</feature>
<evidence type="ECO:0000256" key="27">
    <source>
        <dbReference type="ARBA" id="ARBA00023288"/>
    </source>
</evidence>
<proteinExistence type="predicted"/>
<accession>A0A8D0AG19</accession>
<evidence type="ECO:0000256" key="13">
    <source>
        <dbReference type="ARBA" id="ARBA00022723"/>
    </source>
</evidence>
<protein>
    <recommendedName>
        <fullName evidence="10">Myocilin</fullName>
    </recommendedName>
</protein>
<dbReference type="AlphaFoldDB" id="A0A8D0AG19"/>
<feature type="region of interest" description="Disordered" evidence="30">
    <location>
        <begin position="133"/>
        <end position="157"/>
    </location>
</feature>
<keyword evidence="11" id="KW-0964">Secreted</keyword>
<evidence type="ECO:0000256" key="22">
    <source>
        <dbReference type="ARBA" id="ARBA00023128"/>
    </source>
</evidence>
<keyword evidence="15" id="KW-1000">Mitochondrion outer membrane</keyword>
<dbReference type="PANTHER" id="PTHR23192">
    <property type="entry name" value="OLFACTOMEDIN-RELATED"/>
    <property type="match status" value="1"/>
</dbReference>
<dbReference type="GO" id="GO:0005615">
    <property type="term" value="C:extracellular space"/>
    <property type="evidence" value="ECO:0007669"/>
    <property type="project" value="TreeGrafter"/>
</dbReference>
<evidence type="ECO:0000256" key="28">
    <source>
        <dbReference type="ARBA" id="ARBA00023329"/>
    </source>
</evidence>
<evidence type="ECO:0000256" key="24">
    <source>
        <dbReference type="ARBA" id="ARBA00023139"/>
    </source>
</evidence>
<dbReference type="GO" id="GO:0005741">
    <property type="term" value="C:mitochondrial outer membrane"/>
    <property type="evidence" value="ECO:0007669"/>
    <property type="project" value="UniProtKB-SubCell"/>
</dbReference>
<keyword evidence="23" id="KW-0472">Membrane</keyword>
<dbReference type="GO" id="GO:0005929">
    <property type="term" value="C:cilium"/>
    <property type="evidence" value="ECO:0007669"/>
    <property type="project" value="UniProtKB-SubCell"/>
</dbReference>
<evidence type="ECO:0000256" key="6">
    <source>
        <dbReference type="ARBA" id="ARBA00004541"/>
    </source>
</evidence>
<evidence type="ECO:0000256" key="9">
    <source>
        <dbReference type="ARBA" id="ARBA00004569"/>
    </source>
</evidence>
<evidence type="ECO:0000256" key="1">
    <source>
        <dbReference type="ARBA" id="ARBA00004138"/>
    </source>
</evidence>
<gene>
    <name evidence="32" type="primary">LOC116045662</name>
</gene>
<evidence type="ECO:0000256" key="15">
    <source>
        <dbReference type="ARBA" id="ARBA00022787"/>
    </source>
</evidence>
<evidence type="ECO:0000256" key="26">
    <source>
        <dbReference type="ARBA" id="ARBA00023273"/>
    </source>
</evidence>
<evidence type="ECO:0000256" key="19">
    <source>
        <dbReference type="ARBA" id="ARBA00023034"/>
    </source>
</evidence>
<keyword evidence="28" id="KW-0968">Cytoplasmic vesicle</keyword>
<keyword evidence="20" id="KW-0175">Coiled coil</keyword>
<feature type="region of interest" description="Disordered" evidence="30">
    <location>
        <begin position="83"/>
        <end position="102"/>
    </location>
</feature>
<evidence type="ECO:0000256" key="14">
    <source>
        <dbReference type="ARBA" id="ARBA00022729"/>
    </source>
</evidence>
<reference evidence="32" key="2">
    <citation type="submission" date="2025-09" db="UniProtKB">
        <authorList>
            <consortium name="Ensembl"/>
        </authorList>
    </citation>
    <scope>IDENTIFICATION</scope>
</reference>
<evidence type="ECO:0000256" key="16">
    <source>
        <dbReference type="ARBA" id="ARBA00022792"/>
    </source>
</evidence>
<keyword evidence="19" id="KW-0333">Golgi apparatus</keyword>
<keyword evidence="26" id="KW-0966">Cell projection</keyword>
<dbReference type="Pfam" id="PF02191">
    <property type="entry name" value="OLF"/>
    <property type="match status" value="1"/>
</dbReference>
<evidence type="ECO:0000256" key="30">
    <source>
        <dbReference type="SAM" id="MobiDB-lite"/>
    </source>
</evidence>
<evidence type="ECO:0000256" key="21">
    <source>
        <dbReference type="ARBA" id="ARBA00023069"/>
    </source>
</evidence>
<keyword evidence="13" id="KW-0479">Metal-binding</keyword>
<dbReference type="GO" id="GO:0031410">
    <property type="term" value="C:cytoplasmic vesicle"/>
    <property type="evidence" value="ECO:0007669"/>
    <property type="project" value="UniProtKB-SubCell"/>
</dbReference>
<dbReference type="GO" id="GO:0001649">
    <property type="term" value="P:osteoblast differentiation"/>
    <property type="evidence" value="ECO:0007669"/>
    <property type="project" value="TreeGrafter"/>
</dbReference>
<sequence>SHSLTVIGINILLSAFQAQDRAVLRRSNDHGGRCHYTFTVASPEESSCSGSSMKPEMDGVLSRLTLLEALVSRLIAGVDAGAGSAGTGVRASGEEGFPEDYSQVTRERNQLQQDKERLNGQVQELQRRLAELSQEAESLRQKPCQQTHTSGGTQHENRPASGILSFCCHVLLKIPSEPEHTYFSFTLSLPDPAYDFGKGAYQEMKAEVTEVAASRLIPEGNHNFTGCEELQSVEDPVLHRKADSITGKYGVWLQDPEPQGPLYTNKTVWRIDTVGKDVRQLFAYEDMDQLSQGFPMKVLILPEPMESTGATMYRGSLYYQRKRSRTLIRYDLTSESLASHLELPHAGFHGQHPYSWGGYTDIDLAADEQGLWAIYSTSKAKGAIVISQLDPESLEVKRSWETNIRKNTVANAFIMCGRLYTVASYTAPNTTINYVFDTATGMGRAVAVPFKNKYRYNSMVDYNHAQRKLYAWDNFHMVTYDIKLGRATQGSI</sequence>
<evidence type="ECO:0000256" key="20">
    <source>
        <dbReference type="ARBA" id="ARBA00023054"/>
    </source>
</evidence>
<evidence type="ECO:0000256" key="23">
    <source>
        <dbReference type="ARBA" id="ARBA00023136"/>
    </source>
</evidence>
<dbReference type="GO" id="GO:0005794">
    <property type="term" value="C:Golgi apparatus"/>
    <property type="evidence" value="ECO:0007669"/>
    <property type="project" value="UniProtKB-SubCell"/>
</dbReference>
<dbReference type="GO" id="GO:0005791">
    <property type="term" value="C:rough endoplasmic reticulum"/>
    <property type="evidence" value="ECO:0007669"/>
    <property type="project" value="UniProtKB-SubCell"/>
</dbReference>
<keyword evidence="17" id="KW-0256">Endoplasmic reticulum</keyword>